<reference evidence="1 2" key="1">
    <citation type="journal article" date="2014" name="Nat. Commun.">
        <title>Klebsormidium flaccidum genome reveals primary factors for plant terrestrial adaptation.</title>
        <authorList>
            <person name="Hori K."/>
            <person name="Maruyama F."/>
            <person name="Fujisawa T."/>
            <person name="Togashi T."/>
            <person name="Yamamoto N."/>
            <person name="Seo M."/>
            <person name="Sato S."/>
            <person name="Yamada T."/>
            <person name="Mori H."/>
            <person name="Tajima N."/>
            <person name="Moriyama T."/>
            <person name="Ikeuchi M."/>
            <person name="Watanabe M."/>
            <person name="Wada H."/>
            <person name="Kobayashi K."/>
            <person name="Saito M."/>
            <person name="Masuda T."/>
            <person name="Sasaki-Sekimoto Y."/>
            <person name="Mashiguchi K."/>
            <person name="Awai K."/>
            <person name="Shimojima M."/>
            <person name="Masuda S."/>
            <person name="Iwai M."/>
            <person name="Nobusawa T."/>
            <person name="Narise T."/>
            <person name="Kondo S."/>
            <person name="Saito H."/>
            <person name="Sato R."/>
            <person name="Murakawa M."/>
            <person name="Ihara Y."/>
            <person name="Oshima-Yamada Y."/>
            <person name="Ohtaka K."/>
            <person name="Satoh M."/>
            <person name="Sonobe K."/>
            <person name="Ishii M."/>
            <person name="Ohtani R."/>
            <person name="Kanamori-Sato M."/>
            <person name="Honoki R."/>
            <person name="Miyazaki D."/>
            <person name="Mochizuki H."/>
            <person name="Umetsu J."/>
            <person name="Higashi K."/>
            <person name="Shibata D."/>
            <person name="Kamiya Y."/>
            <person name="Sato N."/>
            <person name="Nakamura Y."/>
            <person name="Tabata S."/>
            <person name="Ida S."/>
            <person name="Kurokawa K."/>
            <person name="Ohta H."/>
        </authorList>
    </citation>
    <scope>NUCLEOTIDE SEQUENCE [LARGE SCALE GENOMIC DNA]</scope>
    <source>
        <strain evidence="1 2">NIES-2285</strain>
    </source>
</reference>
<accession>A0A1Y1IBV7</accession>
<name>A0A1Y1IBV7_KLENI</name>
<gene>
    <name evidence="1" type="ORF">KFL_002980050</name>
</gene>
<dbReference type="Proteomes" id="UP000054558">
    <property type="component" value="Unassembled WGS sequence"/>
</dbReference>
<dbReference type="AlphaFoldDB" id="A0A1Y1IBV7"/>
<keyword evidence="2" id="KW-1185">Reference proteome</keyword>
<evidence type="ECO:0000313" key="1">
    <source>
        <dbReference type="EMBL" id="GAQ86581.1"/>
    </source>
</evidence>
<protein>
    <submittedName>
        <fullName evidence="1">Uncharacterized protein</fullName>
    </submittedName>
</protein>
<sequence>MDNTDEALIGYLYAAKAPDASILKIGKTRNDPGTYVARRYAYYLEMTNLLRVFNVDMAEKVVHHRLKHMRADRGGGNEVFHDMDWREVQQEFEFAACLCRDDALLNDYCDSNNIQQLSRGMSRMNPRYERVEIMRRVRNPRDMSNLLVALCYPGNIKSFVSQTESFDLALRFINKARHWYFRHRSEWKFRSSERYGTSAVQGTGIADLQRQLAWVKEKTRVRAAGKTAFGGG</sequence>
<dbReference type="EMBL" id="DF237247">
    <property type="protein sequence ID" value="GAQ86581.1"/>
    <property type="molecule type" value="Genomic_DNA"/>
</dbReference>
<proteinExistence type="predicted"/>
<evidence type="ECO:0000313" key="2">
    <source>
        <dbReference type="Proteomes" id="UP000054558"/>
    </source>
</evidence>
<organism evidence="1 2">
    <name type="scientific">Klebsormidium nitens</name>
    <name type="common">Green alga</name>
    <name type="synonym">Ulothrix nitens</name>
    <dbReference type="NCBI Taxonomy" id="105231"/>
    <lineage>
        <taxon>Eukaryota</taxon>
        <taxon>Viridiplantae</taxon>
        <taxon>Streptophyta</taxon>
        <taxon>Klebsormidiophyceae</taxon>
        <taxon>Klebsormidiales</taxon>
        <taxon>Klebsormidiaceae</taxon>
        <taxon>Klebsormidium</taxon>
    </lineage>
</organism>